<proteinExistence type="predicted"/>
<sequence length="481" mass="50622">MVLLALATAFGTACKSEPGEAGASCKAKDDCVAGLNCLDGKCTKLEDEAAPEPTGYCATLAALAGSWTFDTTVIGAEDLAPRGINGHFQMTVTVDNCEGKIALTKSGYDDVVFSNKKIQQSDAALSESQLIPHAAEATVSLKGKPTHTMTFVVRDGQLFGYYHYAASEWTRAGMWGHLRGVAAGQDLAEVEDFSAQPCEVRCLTQCDATRRGADATLDEPALAACMTACGGDEPIVGCGPGEPLPDELVVAVNGPVKSLDELCGETTAKLLAANGLEGAGIGRCDRKPKIKDKPTLRKLGKGRLDGSFSTAQLVEVGYFDVGYTGHLILALETEAGWFWTAPLADLSMAGVGGVSVTTQSLTLRPKDLLSAVGREVVAEISVETTDSDLGVNEVSIDDTKRAIVCSAGSPPVCMRVTTDWSSQRTLIDPDVDNDPNKHPDLGGERGEVYIAFLPGDLVSISTPAEARAEDRELAGIYAWPE</sequence>
<keyword evidence="2" id="KW-1185">Reference proteome</keyword>
<evidence type="ECO:0000313" key="2">
    <source>
        <dbReference type="Proteomes" id="UP000237968"/>
    </source>
</evidence>
<dbReference type="Proteomes" id="UP000237968">
    <property type="component" value="Unassembled WGS sequence"/>
</dbReference>
<name>A0A2S9XUM4_9BACT</name>
<dbReference type="EMBL" id="PVNK01000165">
    <property type="protein sequence ID" value="PRP96534.1"/>
    <property type="molecule type" value="Genomic_DNA"/>
</dbReference>
<evidence type="ECO:0000313" key="1">
    <source>
        <dbReference type="EMBL" id="PRP96534.1"/>
    </source>
</evidence>
<organism evidence="1 2">
    <name type="scientific">Enhygromyxa salina</name>
    <dbReference type="NCBI Taxonomy" id="215803"/>
    <lineage>
        <taxon>Bacteria</taxon>
        <taxon>Pseudomonadati</taxon>
        <taxon>Myxococcota</taxon>
        <taxon>Polyangia</taxon>
        <taxon>Nannocystales</taxon>
        <taxon>Nannocystaceae</taxon>
        <taxon>Enhygromyxa</taxon>
    </lineage>
</organism>
<comment type="caution">
    <text evidence="1">The sequence shown here is derived from an EMBL/GenBank/DDBJ whole genome shotgun (WGS) entry which is preliminary data.</text>
</comment>
<gene>
    <name evidence="1" type="ORF">ENSA5_36100</name>
</gene>
<reference evidence="1 2" key="1">
    <citation type="submission" date="2018-03" db="EMBL/GenBank/DDBJ databases">
        <title>Draft Genome Sequences of the Obligatory Marine Myxobacteria Enhygromyxa salina SWB005.</title>
        <authorList>
            <person name="Poehlein A."/>
            <person name="Moghaddam J.A."/>
            <person name="Harms H."/>
            <person name="Alanjari M."/>
            <person name="Koenig G.M."/>
            <person name="Daniel R."/>
            <person name="Schaeberle T.F."/>
        </authorList>
    </citation>
    <scope>NUCLEOTIDE SEQUENCE [LARGE SCALE GENOMIC DNA]</scope>
    <source>
        <strain evidence="1 2">SWB005</strain>
    </source>
</reference>
<protein>
    <submittedName>
        <fullName evidence="1">Uncharacterized protein</fullName>
    </submittedName>
</protein>
<dbReference type="AlphaFoldDB" id="A0A2S9XUM4"/>
<accession>A0A2S9XUM4</accession>